<name>A0A3Q1EPW9_9TELE</name>
<evidence type="ECO:0000313" key="9">
    <source>
        <dbReference type="Proteomes" id="UP000257200"/>
    </source>
</evidence>
<organism evidence="8 9">
    <name type="scientific">Acanthochromis polyacanthus</name>
    <name type="common">spiny chromis</name>
    <dbReference type="NCBI Taxonomy" id="80966"/>
    <lineage>
        <taxon>Eukaryota</taxon>
        <taxon>Metazoa</taxon>
        <taxon>Chordata</taxon>
        <taxon>Craniata</taxon>
        <taxon>Vertebrata</taxon>
        <taxon>Euteleostomi</taxon>
        <taxon>Actinopterygii</taxon>
        <taxon>Neopterygii</taxon>
        <taxon>Teleostei</taxon>
        <taxon>Neoteleostei</taxon>
        <taxon>Acanthomorphata</taxon>
        <taxon>Ovalentaria</taxon>
        <taxon>Pomacentridae</taxon>
        <taxon>Acanthochromis</taxon>
    </lineage>
</organism>
<comment type="subcellular location">
    <subcellularLocation>
        <location evidence="1">Cytoplasm</location>
        <location evidence="1">Cytoskeleton</location>
    </subcellularLocation>
</comment>
<evidence type="ECO:0000256" key="5">
    <source>
        <dbReference type="ARBA" id="ARBA00023212"/>
    </source>
</evidence>
<dbReference type="STRING" id="80966.ENSAPOP00000005989"/>
<dbReference type="GO" id="GO:0003785">
    <property type="term" value="F:actin monomer binding"/>
    <property type="evidence" value="ECO:0007669"/>
    <property type="project" value="InterPro"/>
</dbReference>
<dbReference type="GeneTree" id="ENSGT00940000176232"/>
<dbReference type="PANTHER" id="PTHR12021">
    <property type="entry name" value="THYMOSIN BETA"/>
    <property type="match status" value="1"/>
</dbReference>
<dbReference type="Proteomes" id="UP000257200">
    <property type="component" value="Unplaced"/>
</dbReference>
<evidence type="ECO:0000256" key="1">
    <source>
        <dbReference type="ARBA" id="ARBA00004245"/>
    </source>
</evidence>
<evidence type="ECO:0000256" key="2">
    <source>
        <dbReference type="ARBA" id="ARBA00009511"/>
    </source>
</evidence>
<dbReference type="Pfam" id="PF01290">
    <property type="entry name" value="Thymosin"/>
    <property type="match status" value="1"/>
</dbReference>
<evidence type="ECO:0000313" key="8">
    <source>
        <dbReference type="Ensembl" id="ENSAPOP00000005989.1"/>
    </source>
</evidence>
<accession>A0A3Q1EPW9</accession>
<protein>
    <submittedName>
        <fullName evidence="8">Thymosin beta 1</fullName>
    </submittedName>
</protein>
<dbReference type="PANTHER" id="PTHR12021:SF3">
    <property type="entry name" value="THYMOSIN BETA-4-LIKE"/>
    <property type="match status" value="1"/>
</dbReference>
<dbReference type="Ensembl" id="ENSAPOT00000007415.1">
    <property type="protein sequence ID" value="ENSAPOP00000005989.1"/>
    <property type="gene ID" value="ENSAPOG00000007766.1"/>
</dbReference>
<dbReference type="GO" id="GO:0007015">
    <property type="term" value="P:actin filament organization"/>
    <property type="evidence" value="ECO:0007669"/>
    <property type="project" value="InterPro"/>
</dbReference>
<keyword evidence="4" id="KW-0009">Actin-binding</keyword>
<dbReference type="GO" id="GO:0030334">
    <property type="term" value="P:regulation of cell migration"/>
    <property type="evidence" value="ECO:0007669"/>
    <property type="project" value="TreeGrafter"/>
</dbReference>
<dbReference type="GO" id="GO:0005856">
    <property type="term" value="C:cytoskeleton"/>
    <property type="evidence" value="ECO:0007669"/>
    <property type="project" value="UniProtKB-SubCell"/>
</dbReference>
<reference evidence="8" key="1">
    <citation type="submission" date="2025-08" db="UniProtKB">
        <authorList>
            <consortium name="Ensembl"/>
        </authorList>
    </citation>
    <scope>IDENTIFICATION</scope>
</reference>
<keyword evidence="5" id="KW-0206">Cytoskeleton</keyword>
<evidence type="ECO:0000256" key="6">
    <source>
        <dbReference type="ARBA" id="ARBA00025497"/>
    </source>
</evidence>
<feature type="compositionally biased region" description="Basic and acidic residues" evidence="7">
    <location>
        <begin position="21"/>
        <end position="45"/>
    </location>
</feature>
<feature type="region of interest" description="Disordered" evidence="7">
    <location>
        <begin position="1"/>
        <end position="45"/>
    </location>
</feature>
<dbReference type="Gene3D" id="1.20.5.520">
    <property type="entry name" value="Single helix bin"/>
    <property type="match status" value="1"/>
</dbReference>
<dbReference type="AlphaFoldDB" id="A0A3Q1EPW9"/>
<evidence type="ECO:0000256" key="3">
    <source>
        <dbReference type="ARBA" id="ARBA00022490"/>
    </source>
</evidence>
<proteinExistence type="inferred from homology"/>
<reference evidence="8" key="2">
    <citation type="submission" date="2025-09" db="UniProtKB">
        <authorList>
            <consortium name="Ensembl"/>
        </authorList>
    </citation>
    <scope>IDENTIFICATION</scope>
</reference>
<evidence type="ECO:0000256" key="4">
    <source>
        <dbReference type="ARBA" id="ARBA00023203"/>
    </source>
</evidence>
<sequence>MNDNPVKQEVTKFDKKKLKKTNTEERTHMPTKEIEEEKKAMQEAK</sequence>
<dbReference type="GO" id="GO:0005737">
    <property type="term" value="C:cytoplasm"/>
    <property type="evidence" value="ECO:0007669"/>
    <property type="project" value="TreeGrafter"/>
</dbReference>
<comment type="function">
    <text evidence="6">Plays an important role in the organization of the cytoskeleton. Binds to and sequesters actin monomers (G actin) and therefore inhibits actin polymerization.</text>
</comment>
<dbReference type="InterPro" id="IPR001152">
    <property type="entry name" value="Beta-thymosin"/>
</dbReference>
<dbReference type="InParanoid" id="A0A3Q1EPW9"/>
<keyword evidence="3" id="KW-0963">Cytoplasm</keyword>
<comment type="similarity">
    <text evidence="2">Belongs to the thymosin beta family.</text>
</comment>
<evidence type="ECO:0000256" key="7">
    <source>
        <dbReference type="SAM" id="MobiDB-lite"/>
    </source>
</evidence>
<dbReference type="InterPro" id="IPR038386">
    <property type="entry name" value="Beta-thymosin_sf"/>
</dbReference>
<keyword evidence="9" id="KW-1185">Reference proteome</keyword>